<reference evidence="1" key="1">
    <citation type="submission" date="2022-10" db="EMBL/GenBank/DDBJ databases">
        <title>Hoeflea sp. J2-29, isolated from marine algae.</title>
        <authorList>
            <person name="Kristyanto S."/>
            <person name="Kim J.M."/>
            <person name="Jeon C.O."/>
        </authorList>
    </citation>
    <scope>NUCLEOTIDE SEQUENCE</scope>
    <source>
        <strain evidence="1">J2-29</strain>
    </source>
</reference>
<evidence type="ECO:0000313" key="1">
    <source>
        <dbReference type="EMBL" id="MCY0093295.1"/>
    </source>
</evidence>
<evidence type="ECO:0000313" key="2">
    <source>
        <dbReference type="Proteomes" id="UP001081283"/>
    </source>
</evidence>
<name>A0ABT3YBM9_9HYPH</name>
<comment type="caution">
    <text evidence="1">The sequence shown here is derived from an EMBL/GenBank/DDBJ whole genome shotgun (WGS) entry which is preliminary data.</text>
</comment>
<dbReference type="RefSeq" id="WP_267611263.1">
    <property type="nucleotide sequence ID" value="NZ_JAOVZQ010000001.1"/>
</dbReference>
<dbReference type="Proteomes" id="UP001081283">
    <property type="component" value="Unassembled WGS sequence"/>
</dbReference>
<accession>A0ABT3YBM9</accession>
<sequence>MNTPVEAFIIHLARADARRPQVDRLLAACPVPAGIVDAVDGRDMSGAEIDAVYSSAPCMPRAIRSG</sequence>
<gene>
    <name evidence="1" type="ORF">OEG82_04525</name>
</gene>
<keyword evidence="2" id="KW-1185">Reference proteome</keyword>
<proteinExistence type="predicted"/>
<dbReference type="EMBL" id="JAOVZQ010000001">
    <property type="protein sequence ID" value="MCY0093295.1"/>
    <property type="molecule type" value="Genomic_DNA"/>
</dbReference>
<protein>
    <submittedName>
        <fullName evidence="1">Uncharacterized protein</fullName>
    </submittedName>
</protein>
<organism evidence="1 2">
    <name type="scientific">Hoeflea ulvae</name>
    <dbReference type="NCBI Taxonomy" id="2983764"/>
    <lineage>
        <taxon>Bacteria</taxon>
        <taxon>Pseudomonadati</taxon>
        <taxon>Pseudomonadota</taxon>
        <taxon>Alphaproteobacteria</taxon>
        <taxon>Hyphomicrobiales</taxon>
        <taxon>Rhizobiaceae</taxon>
        <taxon>Hoeflea</taxon>
    </lineage>
</organism>